<gene>
    <name evidence="3" type="ORF">JIN82_11490</name>
</gene>
<dbReference type="PROSITE" id="PS51257">
    <property type="entry name" value="PROKAR_LIPOPROTEIN"/>
    <property type="match status" value="1"/>
</dbReference>
<comment type="caution">
    <text evidence="3">The sequence shown here is derived from an EMBL/GenBank/DDBJ whole genome shotgun (WGS) entry which is preliminary data.</text>
</comment>
<dbReference type="Proteomes" id="UP000624703">
    <property type="component" value="Unassembled WGS sequence"/>
</dbReference>
<dbReference type="RefSeq" id="WP_200311794.1">
    <property type="nucleotide sequence ID" value="NZ_JAENIM010000041.1"/>
</dbReference>
<reference evidence="3" key="1">
    <citation type="submission" date="2021-01" db="EMBL/GenBank/DDBJ databases">
        <title>Modified the classification status of verrucomicrobia.</title>
        <authorList>
            <person name="Feng X."/>
        </authorList>
    </citation>
    <scope>NUCLEOTIDE SEQUENCE</scope>
    <source>
        <strain evidence="3">_KCTC 22039</strain>
    </source>
</reference>
<keyword evidence="4" id="KW-1185">Reference proteome</keyword>
<dbReference type="NCBIfam" id="TIGR01845">
    <property type="entry name" value="outer_NodT"/>
    <property type="match status" value="1"/>
</dbReference>
<keyword evidence="2" id="KW-0564">Palmitate</keyword>
<evidence type="ECO:0000256" key="2">
    <source>
        <dbReference type="RuleBase" id="RU362097"/>
    </source>
</evidence>
<protein>
    <submittedName>
        <fullName evidence="3">Efflux transporter outer membrane subunit</fullName>
    </submittedName>
</protein>
<keyword evidence="2" id="KW-0812">Transmembrane</keyword>
<organism evidence="3 4">
    <name type="scientific">Persicirhabdus sediminis</name>
    <dbReference type="NCBI Taxonomy" id="454144"/>
    <lineage>
        <taxon>Bacteria</taxon>
        <taxon>Pseudomonadati</taxon>
        <taxon>Verrucomicrobiota</taxon>
        <taxon>Verrucomicrobiia</taxon>
        <taxon>Verrucomicrobiales</taxon>
        <taxon>Verrucomicrobiaceae</taxon>
        <taxon>Persicirhabdus</taxon>
    </lineage>
</organism>
<dbReference type="GO" id="GO:0015562">
    <property type="term" value="F:efflux transmembrane transporter activity"/>
    <property type="evidence" value="ECO:0007669"/>
    <property type="project" value="InterPro"/>
</dbReference>
<dbReference type="EMBL" id="JAENIM010000041">
    <property type="protein sequence ID" value="MBK1791775.1"/>
    <property type="molecule type" value="Genomic_DNA"/>
</dbReference>
<dbReference type="PANTHER" id="PTHR30203">
    <property type="entry name" value="OUTER MEMBRANE CATION EFFLUX PROTEIN"/>
    <property type="match status" value="1"/>
</dbReference>
<keyword evidence="2" id="KW-1134">Transmembrane beta strand</keyword>
<evidence type="ECO:0000313" key="3">
    <source>
        <dbReference type="EMBL" id="MBK1791775.1"/>
    </source>
</evidence>
<dbReference type="PANTHER" id="PTHR30203:SF29">
    <property type="entry name" value="PROTEIN CYAE"/>
    <property type="match status" value="1"/>
</dbReference>
<accession>A0A8J7SIY8</accession>
<keyword evidence="2" id="KW-0449">Lipoprotein</keyword>
<name>A0A8J7SIY8_9BACT</name>
<proteinExistence type="inferred from homology"/>
<evidence type="ECO:0000313" key="4">
    <source>
        <dbReference type="Proteomes" id="UP000624703"/>
    </source>
</evidence>
<comment type="similarity">
    <text evidence="1 2">Belongs to the outer membrane factor (OMF) (TC 1.B.17) family.</text>
</comment>
<sequence>MRILTLTLSSAFIISGCVTKPDALAPASQQSITAGKFDAKQPPTPELVDSLSKVFRDSTLDSIVQQAVKNNPDLRTSLARLDESSFNMTKANAPLLPSLSANVGGARQDMGLGTNNQLNATLDASWEVDIWGKIRSGSRASAADYYSTAASYEAAKQSIAAQTMQAWFDLASAEQSVDLATRRYQSFQTTEKLVDNRFVHGTGGLADVDLAKTETLSSKSSLESQRNLRDQAARNVRVLTGSYPDASLTAKAKLPSLRRSVKAGIPSDVMLNRPDIVAAYQAIVATDERVNVAYADLFPSFTLTASGGQNSNSLSDLAKSGFSVWSVAGNFAAPLFDAGQRRAELGASAARAEQAYFSYQSTVLSAFREVENALGSERYLASQLSATEQALTAAKRAEEKTMREYEDGLVDILQLLITQRTVFNTEEQVIQLRAARAKNRVSLALALGKAY</sequence>
<dbReference type="InterPro" id="IPR003423">
    <property type="entry name" value="OMP_efflux"/>
</dbReference>
<comment type="subcellular location">
    <subcellularLocation>
        <location evidence="2">Cell membrane</location>
        <topology evidence="2">Lipid-anchor</topology>
    </subcellularLocation>
</comment>
<dbReference type="InterPro" id="IPR010131">
    <property type="entry name" value="MdtP/NodT-like"/>
</dbReference>
<dbReference type="SUPFAM" id="SSF56954">
    <property type="entry name" value="Outer membrane efflux proteins (OEP)"/>
    <property type="match status" value="1"/>
</dbReference>
<dbReference type="GO" id="GO:0005886">
    <property type="term" value="C:plasma membrane"/>
    <property type="evidence" value="ECO:0007669"/>
    <property type="project" value="UniProtKB-SubCell"/>
</dbReference>
<dbReference type="AlphaFoldDB" id="A0A8J7SIY8"/>
<dbReference type="Pfam" id="PF02321">
    <property type="entry name" value="OEP"/>
    <property type="match status" value="2"/>
</dbReference>
<evidence type="ECO:0000256" key="1">
    <source>
        <dbReference type="ARBA" id="ARBA00007613"/>
    </source>
</evidence>
<keyword evidence="2" id="KW-0472">Membrane</keyword>
<dbReference type="Gene3D" id="2.20.200.10">
    <property type="entry name" value="Outer membrane efflux proteins (OEP)"/>
    <property type="match status" value="1"/>
</dbReference>
<dbReference type="Gene3D" id="1.20.1600.10">
    <property type="entry name" value="Outer membrane efflux proteins (OEP)"/>
    <property type="match status" value="1"/>
</dbReference>